<dbReference type="InterPro" id="IPR036844">
    <property type="entry name" value="Hint_dom_sf"/>
</dbReference>
<evidence type="ECO:0000313" key="2">
    <source>
        <dbReference type="Proteomes" id="UP001404104"/>
    </source>
</evidence>
<dbReference type="Proteomes" id="UP001404104">
    <property type="component" value="Unassembled WGS sequence"/>
</dbReference>
<name>A0ABU9XSI4_9SPHN</name>
<sequence>MAYTNCETTIGPDEVLCSQTHCNNYQNTSSMKRVCYCLDWKGNKIPNCEVKGDSFPVSTTECYNKATGERRNITPTACDELRDRDKNWGNRTCFCCCSCFAWGTRLAVGPGQTREIQEVGIGETILTGSLASGTLEWTPRRVVFSDGTSPAADQIAIVVQYGDGGEIVVTTDQPFLMPDGTLKRADRLTVEDQLVDDSGTAVTINSVWLGKLDIGLHNIAADTGGDTLDGHLLSVNGIVAGDHTVRVLQSSDEYAAYFASGHDELPVIGSVEYATQGGEGTTQFASVARDVQTAFRDGFVAMAEVANAPVPKGAAAFVTPAQATDIRKNGSFRPLGQATNKAEFEYLRKVFSAFYPDIYFRLNWEDQTPNLFAYTENGMKLVYVSGALLRATCVGRDGLAFLMAHGVGRLIGAPPGGARGVACTGQADYFGIGYVFIDVLYGRSSEAGLAALKEIGTLFGFISAENAAGTDRCMNPSIACRLDALNAALAGQELPYCAGAPSIGTLALETAEYIAFEGVPTVVATFSEAVYPGSTNNVVNFQIRPVAGVLVAGARLDRPEQVILNVVLPDPPAGTYTLSVSDVLSMEGSTLDPARSSATFTVA</sequence>
<evidence type="ECO:0000313" key="1">
    <source>
        <dbReference type="EMBL" id="MEN2786780.1"/>
    </source>
</evidence>
<reference evidence="1 2" key="1">
    <citation type="submission" date="2024-05" db="EMBL/GenBank/DDBJ databases">
        <authorList>
            <person name="Liu Q."/>
            <person name="Xin Y.-H."/>
        </authorList>
    </citation>
    <scope>NUCLEOTIDE SEQUENCE [LARGE SCALE GENOMIC DNA]</scope>
    <source>
        <strain evidence="1 2">CGMCC 1.15349</strain>
    </source>
</reference>
<comment type="caution">
    <text evidence="1">The sequence shown here is derived from an EMBL/GenBank/DDBJ whole genome shotgun (WGS) entry which is preliminary data.</text>
</comment>
<gene>
    <name evidence="1" type="ORF">ABC969_10150</name>
</gene>
<organism evidence="1 2">
    <name type="scientific">Sphingomonas qilianensis</name>
    <dbReference type="NCBI Taxonomy" id="1736690"/>
    <lineage>
        <taxon>Bacteria</taxon>
        <taxon>Pseudomonadati</taxon>
        <taxon>Pseudomonadota</taxon>
        <taxon>Alphaproteobacteria</taxon>
        <taxon>Sphingomonadales</taxon>
        <taxon>Sphingomonadaceae</taxon>
        <taxon>Sphingomonas</taxon>
    </lineage>
</organism>
<accession>A0ABU9XSI4</accession>
<dbReference type="EMBL" id="JBDIMF010000003">
    <property type="protein sequence ID" value="MEN2786780.1"/>
    <property type="molecule type" value="Genomic_DNA"/>
</dbReference>
<dbReference type="RefSeq" id="WP_345864595.1">
    <property type="nucleotide sequence ID" value="NZ_JBDIMF010000003.1"/>
</dbReference>
<dbReference type="SUPFAM" id="SSF51294">
    <property type="entry name" value="Hedgehog/intein (Hint) domain"/>
    <property type="match status" value="1"/>
</dbReference>
<dbReference type="Gene3D" id="2.170.16.10">
    <property type="entry name" value="Hedgehog/Intein (Hint) domain"/>
    <property type="match status" value="1"/>
</dbReference>
<proteinExistence type="predicted"/>
<protein>
    <submittedName>
        <fullName evidence="1">Ig-like domain-containing protein</fullName>
    </submittedName>
</protein>
<keyword evidence="2" id="KW-1185">Reference proteome</keyword>